<reference evidence="9 10" key="1">
    <citation type="submission" date="2018-12" db="EMBL/GenBank/DDBJ databases">
        <title>Complete genome sequence of Flaviflexus sp. H23T48.</title>
        <authorList>
            <person name="Bae J.-W."/>
            <person name="Lee J.-Y."/>
        </authorList>
    </citation>
    <scope>NUCLEOTIDE SEQUENCE [LARGE SCALE GENOMIC DNA]</scope>
    <source>
        <strain evidence="9 10">H23T48</strain>
    </source>
</reference>
<dbReference type="EMBL" id="CP034593">
    <property type="protein sequence ID" value="AZQ77433.1"/>
    <property type="molecule type" value="Genomic_DNA"/>
</dbReference>
<dbReference type="GO" id="GO:0004340">
    <property type="term" value="F:glucokinase activity"/>
    <property type="evidence" value="ECO:0007669"/>
    <property type="project" value="UniProtKB-EC"/>
</dbReference>
<evidence type="ECO:0000256" key="5">
    <source>
        <dbReference type="ARBA" id="ARBA00022741"/>
    </source>
</evidence>
<dbReference type="InterPro" id="IPR000600">
    <property type="entry name" value="ROK"/>
</dbReference>
<dbReference type="Pfam" id="PF00480">
    <property type="entry name" value="ROK"/>
    <property type="match status" value="1"/>
</dbReference>
<dbReference type="InterPro" id="IPR004654">
    <property type="entry name" value="ROK_glcA"/>
</dbReference>
<evidence type="ECO:0000313" key="9">
    <source>
        <dbReference type="EMBL" id="AZQ77433.1"/>
    </source>
</evidence>
<accession>A0A3Q9G4F4</accession>
<evidence type="ECO:0000256" key="4">
    <source>
        <dbReference type="ARBA" id="ARBA00022679"/>
    </source>
</evidence>
<evidence type="ECO:0000256" key="8">
    <source>
        <dbReference type="ARBA" id="ARBA00032386"/>
    </source>
</evidence>
<dbReference type="PANTHER" id="PTHR18964">
    <property type="entry name" value="ROK (REPRESSOR, ORF, KINASE) FAMILY"/>
    <property type="match status" value="1"/>
</dbReference>
<keyword evidence="6 9" id="KW-0418">Kinase</keyword>
<dbReference type="OrthoDB" id="9810372at2"/>
<evidence type="ECO:0000313" key="10">
    <source>
        <dbReference type="Proteomes" id="UP000280344"/>
    </source>
</evidence>
<dbReference type="GO" id="GO:0005737">
    <property type="term" value="C:cytoplasm"/>
    <property type="evidence" value="ECO:0007669"/>
    <property type="project" value="InterPro"/>
</dbReference>
<evidence type="ECO:0000256" key="7">
    <source>
        <dbReference type="ARBA" id="ARBA00022840"/>
    </source>
</evidence>
<dbReference type="EC" id="2.7.1.2" evidence="2"/>
<evidence type="ECO:0000256" key="6">
    <source>
        <dbReference type="ARBA" id="ARBA00022777"/>
    </source>
</evidence>
<dbReference type="InterPro" id="IPR043129">
    <property type="entry name" value="ATPase_NBD"/>
</dbReference>
<proteinExistence type="inferred from homology"/>
<gene>
    <name evidence="9" type="ORF">EJ997_08890</name>
</gene>
<dbReference type="PANTHER" id="PTHR18964:SF173">
    <property type="entry name" value="GLUCOKINASE"/>
    <property type="match status" value="1"/>
</dbReference>
<dbReference type="Proteomes" id="UP000280344">
    <property type="component" value="Chromosome"/>
</dbReference>
<evidence type="ECO:0000256" key="1">
    <source>
        <dbReference type="ARBA" id="ARBA00006479"/>
    </source>
</evidence>
<keyword evidence="10" id="KW-1185">Reference proteome</keyword>
<sequence length="318" mass="32259">MGVALGIDVGGTKIAAGVVDDGGQIIARVRRPSRAADASSIVASILEVAQELTEEHRPSAIGVGAAGFIDATRRTVVFAPNIAWRDEPLADKLEEATGLPTVVENDANAAAWGEFQFGVATDASSIVFITLGTGIGGGIIMNGKLLTGGQGYAGEIGHLNVVPGGKRCGCGLLGCWEQYGSGTALVRLAKESAELNPAMARTLLGLVDGDATQITGYTVTQAAQLQCQAALGAIDSMAGYTAQALSDLSLILDPEMFVLAGGVSEAGDVVRNPITKAFRSYTAASGRESTIPIVTATLGNDAGIIGAADLSRVKASGS</sequence>
<dbReference type="PROSITE" id="PS01125">
    <property type="entry name" value="ROK"/>
    <property type="match status" value="1"/>
</dbReference>
<keyword evidence="5" id="KW-0547">Nucleotide-binding</keyword>
<dbReference type="AlphaFoldDB" id="A0A3Q9G4F4"/>
<dbReference type="Gene3D" id="3.30.420.40">
    <property type="match status" value="2"/>
</dbReference>
<dbReference type="KEGG" id="flh:EJ997_08890"/>
<dbReference type="RefSeq" id="WP_126704236.1">
    <property type="nucleotide sequence ID" value="NZ_CP034593.1"/>
</dbReference>
<organism evidence="9 10">
    <name type="scientific">Flaviflexus ciconiae</name>
    <dbReference type="NCBI Taxonomy" id="2496867"/>
    <lineage>
        <taxon>Bacteria</taxon>
        <taxon>Bacillati</taxon>
        <taxon>Actinomycetota</taxon>
        <taxon>Actinomycetes</taxon>
        <taxon>Actinomycetales</taxon>
        <taxon>Actinomycetaceae</taxon>
        <taxon>Flaviflexus</taxon>
    </lineage>
</organism>
<dbReference type="GO" id="GO:0005524">
    <property type="term" value="F:ATP binding"/>
    <property type="evidence" value="ECO:0007669"/>
    <property type="project" value="UniProtKB-KW"/>
</dbReference>
<evidence type="ECO:0000256" key="2">
    <source>
        <dbReference type="ARBA" id="ARBA00012323"/>
    </source>
</evidence>
<dbReference type="InterPro" id="IPR049874">
    <property type="entry name" value="ROK_cs"/>
</dbReference>
<evidence type="ECO:0000256" key="3">
    <source>
        <dbReference type="ARBA" id="ARBA00014701"/>
    </source>
</evidence>
<comment type="similarity">
    <text evidence="1">Belongs to the ROK (NagC/XylR) family.</text>
</comment>
<protein>
    <recommendedName>
        <fullName evidence="3">Glucokinase</fullName>
        <ecNumber evidence="2">2.7.1.2</ecNumber>
    </recommendedName>
    <alternativeName>
        <fullName evidence="8">Glucose kinase</fullName>
    </alternativeName>
</protein>
<dbReference type="GO" id="GO:0006096">
    <property type="term" value="P:glycolytic process"/>
    <property type="evidence" value="ECO:0007669"/>
    <property type="project" value="InterPro"/>
</dbReference>
<dbReference type="SUPFAM" id="SSF53067">
    <property type="entry name" value="Actin-like ATPase domain"/>
    <property type="match status" value="1"/>
</dbReference>
<dbReference type="NCBIfam" id="TIGR00744">
    <property type="entry name" value="ROK_glcA_fam"/>
    <property type="match status" value="1"/>
</dbReference>
<name>A0A3Q9G4F4_9ACTO</name>
<keyword evidence="7" id="KW-0067">ATP-binding</keyword>
<keyword evidence="4 9" id="KW-0808">Transferase</keyword>